<dbReference type="InterPro" id="IPR050789">
    <property type="entry name" value="Diverse_Enzym_Activities"/>
</dbReference>
<reference evidence="2 3" key="1">
    <citation type="submission" date="2019-11" db="EMBL/GenBank/DDBJ databases">
        <authorList>
            <person name="Jiang L.-Q."/>
        </authorList>
    </citation>
    <scope>NUCLEOTIDE SEQUENCE [LARGE SCALE GENOMIC DNA]</scope>
    <source>
        <strain evidence="2 3">YIM 132087</strain>
    </source>
</reference>
<dbReference type="Proteomes" id="UP000460221">
    <property type="component" value="Unassembled WGS sequence"/>
</dbReference>
<keyword evidence="2" id="KW-0378">Hydrolase</keyword>
<evidence type="ECO:0000313" key="3">
    <source>
        <dbReference type="Proteomes" id="UP000460221"/>
    </source>
</evidence>
<dbReference type="AlphaFoldDB" id="A0A7K1FID6"/>
<dbReference type="EMBL" id="WLYK01000001">
    <property type="protein sequence ID" value="MTD13209.1"/>
    <property type="molecule type" value="Genomic_DNA"/>
</dbReference>
<protein>
    <submittedName>
        <fullName evidence="2">Serine hydrolase</fullName>
    </submittedName>
</protein>
<proteinExistence type="predicted"/>
<feature type="domain" description="Beta-lactamase-related" evidence="1">
    <location>
        <begin position="17"/>
        <end position="376"/>
    </location>
</feature>
<gene>
    <name evidence="2" type="ORF">GIS00_04515</name>
</gene>
<organism evidence="2 3">
    <name type="scientific">Nakamurella alba</name>
    <dbReference type="NCBI Taxonomy" id="2665158"/>
    <lineage>
        <taxon>Bacteria</taxon>
        <taxon>Bacillati</taxon>
        <taxon>Actinomycetota</taxon>
        <taxon>Actinomycetes</taxon>
        <taxon>Nakamurellales</taxon>
        <taxon>Nakamurellaceae</taxon>
        <taxon>Nakamurella</taxon>
    </lineage>
</organism>
<sequence length="398" mass="43086">MSVRLDPARLRRVPETFSRAVGEGLLPGYALRINQGTEVVLDTQDGLRDLERSLPVERDTVFRAFSMTKPITSVAALMLYERGDLDIRVPLATYLPEFAHTPVCRTAAGDPADVVPMTNPLSAWHLLTHTSGLGYEWSGQNGVTEAYHRHRICDPDGPEDLATSVRRLAGLPLLFQPGSAWNYSMSVDVLGRLVEVVSGRPLDEFLAAEIFGPLGMTDTGFAVRSADLGRLATFYEAVPGGGHRPMSIFGPAVDAPPNLLAGGGGLYTTIEDYQAFVLMLAAGGRVGDRWLIGPETLRFATTNHLPGGVDLAAFAHRGLEDDLSGLGFGLGFAVVTDPPARRIQTRRGVHFWNGLGGGTFFIDRESGLSATYLMSVRSATNFVWEAKLQQLVHQAIVD</sequence>
<dbReference type="GO" id="GO:0016787">
    <property type="term" value="F:hydrolase activity"/>
    <property type="evidence" value="ECO:0007669"/>
    <property type="project" value="UniProtKB-KW"/>
</dbReference>
<keyword evidence="3" id="KW-1185">Reference proteome</keyword>
<dbReference type="RefSeq" id="WP_154767107.1">
    <property type="nucleotide sequence ID" value="NZ_WLYK01000001.1"/>
</dbReference>
<dbReference type="Pfam" id="PF00144">
    <property type="entry name" value="Beta-lactamase"/>
    <property type="match status" value="1"/>
</dbReference>
<name>A0A7K1FID6_9ACTN</name>
<dbReference type="SUPFAM" id="SSF56601">
    <property type="entry name" value="beta-lactamase/transpeptidase-like"/>
    <property type="match status" value="1"/>
</dbReference>
<dbReference type="PANTHER" id="PTHR43283:SF3">
    <property type="entry name" value="BETA-LACTAMASE FAMILY PROTEIN (AFU_ORTHOLOGUE AFUA_5G07500)"/>
    <property type="match status" value="1"/>
</dbReference>
<dbReference type="InterPro" id="IPR012338">
    <property type="entry name" value="Beta-lactam/transpept-like"/>
</dbReference>
<dbReference type="InterPro" id="IPR001466">
    <property type="entry name" value="Beta-lactam-related"/>
</dbReference>
<accession>A0A7K1FID6</accession>
<dbReference type="PANTHER" id="PTHR43283">
    <property type="entry name" value="BETA-LACTAMASE-RELATED"/>
    <property type="match status" value="1"/>
</dbReference>
<evidence type="ECO:0000259" key="1">
    <source>
        <dbReference type="Pfam" id="PF00144"/>
    </source>
</evidence>
<evidence type="ECO:0000313" key="2">
    <source>
        <dbReference type="EMBL" id="MTD13209.1"/>
    </source>
</evidence>
<comment type="caution">
    <text evidence="2">The sequence shown here is derived from an EMBL/GenBank/DDBJ whole genome shotgun (WGS) entry which is preliminary data.</text>
</comment>
<dbReference type="Gene3D" id="3.40.710.10">
    <property type="entry name" value="DD-peptidase/beta-lactamase superfamily"/>
    <property type="match status" value="1"/>
</dbReference>